<dbReference type="Gene3D" id="1.20.140.10">
    <property type="entry name" value="Butyryl-CoA Dehydrogenase, subunit A, domain 3"/>
    <property type="match status" value="1"/>
</dbReference>
<keyword evidence="4" id="KW-1185">Reference proteome</keyword>
<proteinExistence type="predicted"/>
<evidence type="ECO:0000256" key="1">
    <source>
        <dbReference type="ARBA" id="ARBA00022630"/>
    </source>
</evidence>
<dbReference type="InterPro" id="IPR009075">
    <property type="entry name" value="AcylCo_DH/oxidase_C"/>
</dbReference>
<keyword evidence="1" id="KW-0285">Flavoprotein</keyword>
<organism evidence="3 4">
    <name type="scientific">Ruegeria alba</name>
    <dbReference type="NCBI Taxonomy" id="2916756"/>
    <lineage>
        <taxon>Bacteria</taxon>
        <taxon>Pseudomonadati</taxon>
        <taxon>Pseudomonadota</taxon>
        <taxon>Alphaproteobacteria</taxon>
        <taxon>Rhodobacterales</taxon>
        <taxon>Roseobacteraceae</taxon>
        <taxon>Ruegeria</taxon>
    </lineage>
</organism>
<protein>
    <recommendedName>
        <fullName evidence="2">Acyl-CoA dehydrogenase/oxidase C-terminal domain-containing protein</fullName>
    </recommendedName>
</protein>
<gene>
    <name evidence="3" type="ORF">MB818_13540</name>
</gene>
<accession>A0ABS9NZV9</accession>
<reference evidence="3" key="1">
    <citation type="submission" date="2022-02" db="EMBL/GenBank/DDBJ databases">
        <title>The genome sequence of Ruegeria sp. 1NDH52C.</title>
        <authorList>
            <person name="Du J."/>
        </authorList>
    </citation>
    <scope>NUCLEOTIDE SEQUENCE</scope>
    <source>
        <strain evidence="3">1NDH52C</strain>
    </source>
</reference>
<evidence type="ECO:0000313" key="4">
    <source>
        <dbReference type="Proteomes" id="UP001165279"/>
    </source>
</evidence>
<dbReference type="Proteomes" id="UP001165279">
    <property type="component" value="Unassembled WGS sequence"/>
</dbReference>
<feature type="non-terminal residue" evidence="3">
    <location>
        <position position="1"/>
    </location>
</feature>
<dbReference type="EMBL" id="JAKOEM010000012">
    <property type="protein sequence ID" value="MCG6559232.1"/>
    <property type="molecule type" value="Genomic_DNA"/>
</dbReference>
<dbReference type="Pfam" id="PF00441">
    <property type="entry name" value="Acyl-CoA_dh_1"/>
    <property type="match status" value="1"/>
</dbReference>
<feature type="domain" description="Acyl-CoA dehydrogenase/oxidase C-terminal" evidence="2">
    <location>
        <begin position="22"/>
        <end position="64"/>
    </location>
</feature>
<evidence type="ECO:0000313" key="3">
    <source>
        <dbReference type="EMBL" id="MCG6559232.1"/>
    </source>
</evidence>
<name>A0ABS9NZV9_9RHOB</name>
<sequence length="72" mass="7984">LARSIMLLLRGKSTYPGCSVFRNRLCASCCGKAARILDMATDWAANRRQFCQPLRAFQVTGSRLTGIFLTEA</sequence>
<dbReference type="InterPro" id="IPR036250">
    <property type="entry name" value="AcylCo_DH-like_C"/>
</dbReference>
<comment type="caution">
    <text evidence="3">The sequence shown here is derived from an EMBL/GenBank/DDBJ whole genome shotgun (WGS) entry which is preliminary data.</text>
</comment>
<evidence type="ECO:0000259" key="2">
    <source>
        <dbReference type="Pfam" id="PF00441"/>
    </source>
</evidence>
<dbReference type="SUPFAM" id="SSF47203">
    <property type="entry name" value="Acyl-CoA dehydrogenase C-terminal domain-like"/>
    <property type="match status" value="1"/>
</dbReference>